<evidence type="ECO:0000256" key="1">
    <source>
        <dbReference type="ARBA" id="ARBA00004141"/>
    </source>
</evidence>
<keyword evidence="2 6" id="KW-0812">Transmembrane</keyword>
<feature type="transmembrane region" description="Helical" evidence="6">
    <location>
        <begin position="28"/>
        <end position="52"/>
    </location>
</feature>
<sequence length="564" mass="63049">MKACNTTLEDLYINEEVLWENGLTWHHLGLIVSAVFGLISVVVALWLIFQHAIHYSKPSEQKHIIRILLMIPIYSTVSFLSFLHYRHAIYYEVLRDCYEAFAIASFFTLMCHYIAPDLHEQKEYFRQLRPVNWFWSVFGLQKCTGGKDKGPLRIPRSGLTWFNVIWVSVFQYCLIRVLFTIVSVVTQYFDRYCAESLSPEFAHIWVMVFEASSVTVAMFCLIQFYIQLKDDLAPHRPFLKVLCIKLVIFFSFWQTLVISFLSSGSGPLQPTKKLAYPDIKIGIPSTLLCVEMAIFAVMHLFAFSWKPYALSPKNVLSSGGVDSPDTAPSKYVGGFLGIKALVNAFNPWDIVKATGRGFRWLFVGRRNRFQDTSYSSQLDGQAKSFSSQPNSVPMYTKASSARPTSTTGTGRDSDTAGLLHNADTIAPSHRPADSDPDVQTGDIHSQSGDMGLSHNSHPYHSPSTQHGGSNPVIRISPSEGFAPAPSNSHGETTMPTAGSYGGRDHEDMYNTQGYFTPGQTGLDCNTSSQSQSRASLDNNGIGMAYGGHPGEAQQRDQRHYGDRY</sequence>
<dbReference type="PANTHER" id="PTHR23423">
    <property type="entry name" value="ORGANIC SOLUTE TRANSPORTER-RELATED"/>
    <property type="match status" value="1"/>
</dbReference>
<reference evidence="8" key="1">
    <citation type="journal article" date="2020" name="Stud. Mycol.">
        <title>101 Dothideomycetes genomes: A test case for predicting lifestyles and emergence of pathogens.</title>
        <authorList>
            <person name="Haridas S."/>
            <person name="Albert R."/>
            <person name="Binder M."/>
            <person name="Bloem J."/>
            <person name="LaButti K."/>
            <person name="Salamov A."/>
            <person name="Andreopoulos B."/>
            <person name="Baker S."/>
            <person name="Barry K."/>
            <person name="Bills G."/>
            <person name="Bluhm B."/>
            <person name="Cannon C."/>
            <person name="Castanera R."/>
            <person name="Culley D."/>
            <person name="Daum C."/>
            <person name="Ezra D."/>
            <person name="Gonzalez J."/>
            <person name="Henrissat B."/>
            <person name="Kuo A."/>
            <person name="Liang C."/>
            <person name="Lipzen A."/>
            <person name="Lutzoni F."/>
            <person name="Magnuson J."/>
            <person name="Mondo S."/>
            <person name="Nolan M."/>
            <person name="Ohm R."/>
            <person name="Pangilinan J."/>
            <person name="Park H.-J."/>
            <person name="Ramirez L."/>
            <person name="Alfaro M."/>
            <person name="Sun H."/>
            <person name="Tritt A."/>
            <person name="Yoshinaga Y."/>
            <person name="Zwiers L.-H."/>
            <person name="Turgeon B."/>
            <person name="Goodwin S."/>
            <person name="Spatafora J."/>
            <person name="Crous P."/>
            <person name="Grigoriev I."/>
        </authorList>
    </citation>
    <scope>NUCLEOTIDE SEQUENCE [LARGE SCALE GENOMIC DNA]</scope>
    <source>
        <strain evidence="8">CECT 20119</strain>
    </source>
</reference>
<evidence type="ECO:0000256" key="2">
    <source>
        <dbReference type="ARBA" id="ARBA00022692"/>
    </source>
</evidence>
<keyword evidence="4 6" id="KW-0472">Membrane</keyword>
<evidence type="ECO:0000256" key="6">
    <source>
        <dbReference type="SAM" id="Phobius"/>
    </source>
</evidence>
<feature type="compositionally biased region" description="Polar residues" evidence="5">
    <location>
        <begin position="523"/>
        <end position="538"/>
    </location>
</feature>
<organism evidence="7 8">
    <name type="scientific">Elsinoe ampelina</name>
    <dbReference type="NCBI Taxonomy" id="302913"/>
    <lineage>
        <taxon>Eukaryota</taxon>
        <taxon>Fungi</taxon>
        <taxon>Dikarya</taxon>
        <taxon>Ascomycota</taxon>
        <taxon>Pezizomycotina</taxon>
        <taxon>Dothideomycetes</taxon>
        <taxon>Dothideomycetidae</taxon>
        <taxon>Myriangiales</taxon>
        <taxon>Elsinoaceae</taxon>
        <taxon>Elsinoe</taxon>
    </lineage>
</organism>
<dbReference type="GO" id="GO:0016020">
    <property type="term" value="C:membrane"/>
    <property type="evidence" value="ECO:0007669"/>
    <property type="project" value="UniProtKB-SubCell"/>
</dbReference>
<feature type="compositionally biased region" description="Polar residues" evidence="5">
    <location>
        <begin position="485"/>
        <end position="496"/>
    </location>
</feature>
<evidence type="ECO:0000256" key="3">
    <source>
        <dbReference type="ARBA" id="ARBA00022989"/>
    </source>
</evidence>
<protein>
    <submittedName>
        <fullName evidence="7">Organic solute transporter Ostalpha-domain-containing protein</fullName>
    </submittedName>
</protein>
<feature type="transmembrane region" description="Helical" evidence="6">
    <location>
        <begin position="202"/>
        <end position="226"/>
    </location>
</feature>
<keyword evidence="8" id="KW-1185">Reference proteome</keyword>
<feature type="compositionally biased region" description="Polar residues" evidence="5">
    <location>
        <begin position="373"/>
        <end position="401"/>
    </location>
</feature>
<feature type="transmembrane region" description="Helical" evidence="6">
    <location>
        <begin position="159"/>
        <end position="182"/>
    </location>
</feature>
<dbReference type="AlphaFoldDB" id="A0A6A6GHZ9"/>
<feature type="region of interest" description="Disordered" evidence="5">
    <location>
        <begin position="523"/>
        <end position="564"/>
    </location>
</feature>
<dbReference type="Proteomes" id="UP000799538">
    <property type="component" value="Unassembled WGS sequence"/>
</dbReference>
<feature type="compositionally biased region" description="Polar residues" evidence="5">
    <location>
        <begin position="442"/>
        <end position="468"/>
    </location>
</feature>
<feature type="compositionally biased region" description="Basic and acidic residues" evidence="5">
    <location>
        <begin position="553"/>
        <end position="564"/>
    </location>
</feature>
<comment type="subcellular location">
    <subcellularLocation>
        <location evidence="1">Membrane</location>
        <topology evidence="1">Multi-pass membrane protein</topology>
    </subcellularLocation>
</comment>
<dbReference type="OrthoDB" id="5348404at2759"/>
<feature type="transmembrane region" description="Helical" evidence="6">
    <location>
        <begin position="64"/>
        <end position="85"/>
    </location>
</feature>
<evidence type="ECO:0000256" key="4">
    <source>
        <dbReference type="ARBA" id="ARBA00023136"/>
    </source>
</evidence>
<feature type="transmembrane region" description="Helical" evidence="6">
    <location>
        <begin position="238"/>
        <end position="261"/>
    </location>
</feature>
<keyword evidence="3 6" id="KW-1133">Transmembrane helix</keyword>
<evidence type="ECO:0000256" key="5">
    <source>
        <dbReference type="SAM" id="MobiDB-lite"/>
    </source>
</evidence>
<dbReference type="Pfam" id="PF03619">
    <property type="entry name" value="Solute_trans_a"/>
    <property type="match status" value="1"/>
</dbReference>
<evidence type="ECO:0000313" key="8">
    <source>
        <dbReference type="Proteomes" id="UP000799538"/>
    </source>
</evidence>
<dbReference type="EMBL" id="ML992504">
    <property type="protein sequence ID" value="KAF2225355.1"/>
    <property type="molecule type" value="Genomic_DNA"/>
</dbReference>
<gene>
    <name evidence="7" type="ORF">BDZ85DRAFT_92130</name>
</gene>
<name>A0A6A6GHZ9_9PEZI</name>
<evidence type="ECO:0000313" key="7">
    <source>
        <dbReference type="EMBL" id="KAF2225355.1"/>
    </source>
</evidence>
<feature type="transmembrane region" description="Helical" evidence="6">
    <location>
        <begin position="281"/>
        <end position="303"/>
    </location>
</feature>
<dbReference type="SMART" id="SM01417">
    <property type="entry name" value="Solute_trans_a"/>
    <property type="match status" value="1"/>
</dbReference>
<accession>A0A6A6GHZ9</accession>
<dbReference type="InterPro" id="IPR005178">
    <property type="entry name" value="Ostalpha/TMEM184C"/>
</dbReference>
<proteinExistence type="predicted"/>
<feature type="region of interest" description="Disordered" evidence="5">
    <location>
        <begin position="373"/>
        <end position="500"/>
    </location>
</feature>